<dbReference type="KEGG" id="stax:MC45_03290"/>
<dbReference type="STRING" id="1549858.MC45_03290"/>
<dbReference type="PIRSF" id="PIRSF012608">
    <property type="entry name" value="UCP012608"/>
    <property type="match status" value="1"/>
</dbReference>
<name>A0A097EK61_9SPHN</name>
<dbReference type="eggNOG" id="COG4427">
    <property type="taxonomic scope" value="Bacteria"/>
</dbReference>
<evidence type="ECO:0000313" key="1">
    <source>
        <dbReference type="EMBL" id="AIT07961.1"/>
    </source>
</evidence>
<dbReference type="Pfam" id="PF10094">
    <property type="entry name" value="DUF2332"/>
    <property type="match status" value="1"/>
</dbReference>
<sequence>MIATSDDAADRGPLRRQAAAVREMGSSFVATVLEAAERQLHQAPRTAALIAAWPRDVAADALAMRFNAALHAVARGETLPALAALYRDQAGDFDRVIGEALAVADDVIVEWMRDPPQTNEVGRTAAIMAALMVARAHHDMPCELRELGASAGLNLNLDRYVYDLGGRTVGLAGSPVRVAPAWRGAPPPVRPVEIVSACGVDLRPVDVGDAAARARLMAYIWADQHDRAARLAAALAIARERPPQVDAGDIALWLPDQLARPQPEGRCRIIVHSMALQYLDPVRRQTVEAAFRDAGARATATRPLARIGFEWTTPRDAVHLSLTVWPDGATHHLGTCHAYGAWIDWHGPTD</sequence>
<keyword evidence="2" id="KW-1185">Reference proteome</keyword>
<dbReference type="EMBL" id="CP009571">
    <property type="protein sequence ID" value="AIT07961.1"/>
    <property type="molecule type" value="Genomic_DNA"/>
</dbReference>
<dbReference type="HOGENOM" id="CLU_065141_1_0_5"/>
<dbReference type="Proteomes" id="UP000033200">
    <property type="component" value="Chromosome"/>
</dbReference>
<accession>A0A097EK61</accession>
<reference evidence="1 2" key="1">
    <citation type="submission" date="2014-09" db="EMBL/GenBank/DDBJ databases">
        <title>Using Illumina technology Improving SMRT sequencing Genome Assembly by RASTools.</title>
        <authorList>
            <person name="Zhou Y."/>
            <person name="Ma T."/>
            <person name="Liu T."/>
        </authorList>
    </citation>
    <scope>NUCLEOTIDE SEQUENCE [LARGE SCALE GENOMIC DNA]</scope>
    <source>
        <strain evidence="1 2">ATCC 55669</strain>
    </source>
</reference>
<dbReference type="AlphaFoldDB" id="A0A097EK61"/>
<evidence type="ECO:0000313" key="2">
    <source>
        <dbReference type="Proteomes" id="UP000033200"/>
    </source>
</evidence>
<dbReference type="InterPro" id="IPR011200">
    <property type="entry name" value="UCP012608"/>
</dbReference>
<protein>
    <recommendedName>
        <fullName evidence="3">DUF2332 domain-containing protein</fullName>
    </recommendedName>
</protein>
<evidence type="ECO:0008006" key="3">
    <source>
        <dbReference type="Google" id="ProtNLM"/>
    </source>
</evidence>
<organism evidence="1 2">
    <name type="scientific">Sphingomonas taxi</name>
    <dbReference type="NCBI Taxonomy" id="1549858"/>
    <lineage>
        <taxon>Bacteria</taxon>
        <taxon>Pseudomonadati</taxon>
        <taxon>Pseudomonadota</taxon>
        <taxon>Alphaproteobacteria</taxon>
        <taxon>Sphingomonadales</taxon>
        <taxon>Sphingomonadaceae</taxon>
        <taxon>Sphingomonas</taxon>
    </lineage>
</organism>
<gene>
    <name evidence="1" type="ORF">MC45_03290</name>
</gene>
<proteinExistence type="predicted"/>